<name>A0A842ICU3_9RHOB</name>
<organism evidence="1 2">
    <name type="scientific">Paragemmobacter straminiformis</name>
    <dbReference type="NCBI Taxonomy" id="2045119"/>
    <lineage>
        <taxon>Bacteria</taxon>
        <taxon>Pseudomonadati</taxon>
        <taxon>Pseudomonadota</taxon>
        <taxon>Alphaproteobacteria</taxon>
        <taxon>Rhodobacterales</taxon>
        <taxon>Paracoccaceae</taxon>
        <taxon>Paragemmobacter</taxon>
    </lineage>
</organism>
<gene>
    <name evidence="1" type="ORF">H7F16_14760</name>
</gene>
<dbReference type="RefSeq" id="WP_185798388.1">
    <property type="nucleotide sequence ID" value="NZ_JACLQD010000004.1"/>
</dbReference>
<evidence type="ECO:0000313" key="1">
    <source>
        <dbReference type="EMBL" id="MBC2836778.1"/>
    </source>
</evidence>
<accession>A0A842ICU3</accession>
<comment type="caution">
    <text evidence="1">The sequence shown here is derived from an EMBL/GenBank/DDBJ whole genome shotgun (WGS) entry which is preliminary data.</text>
</comment>
<proteinExistence type="predicted"/>
<dbReference type="Proteomes" id="UP000555411">
    <property type="component" value="Unassembled WGS sequence"/>
</dbReference>
<dbReference type="AlphaFoldDB" id="A0A842ICU3"/>
<dbReference type="EMBL" id="JACLQD010000004">
    <property type="protein sequence ID" value="MBC2836778.1"/>
    <property type="molecule type" value="Genomic_DNA"/>
</dbReference>
<protein>
    <submittedName>
        <fullName evidence="1">DUF5333 domain-containing protein</fullName>
    </submittedName>
</protein>
<sequence>MTRGLGMVGLARRGLLAVVASACLAGVTLAEGKVPLAENQHIRDSLVAGRIADVLRTECSGLHARMILVLQKLDDLKEYAIAEGYTEAEVKAFLKDKDQKNAMKALAADYLAKAGAVKGDEESYCRVGKEEIAKETLAGSLLWSW</sequence>
<reference evidence="1 2" key="1">
    <citation type="journal article" date="2017" name="Int. J. Syst. Evol. Microbiol.">
        <title>Gemmobacter straminiformis sp. nov., isolated from an artificial fountain.</title>
        <authorList>
            <person name="Kang J.Y."/>
            <person name="Kim M.J."/>
            <person name="Chun J."/>
            <person name="Son K.P."/>
            <person name="Jahng K.Y."/>
        </authorList>
    </citation>
    <scope>NUCLEOTIDE SEQUENCE [LARGE SCALE GENOMIC DNA]</scope>
    <source>
        <strain evidence="1 2">CAM-8</strain>
    </source>
</reference>
<evidence type="ECO:0000313" key="2">
    <source>
        <dbReference type="Proteomes" id="UP000555411"/>
    </source>
</evidence>
<keyword evidence="2" id="KW-1185">Reference proteome</keyword>
<dbReference type="InterPro" id="IPR020349">
    <property type="entry name" value="Uncharacterised_14.7kDa"/>
</dbReference>
<dbReference type="Pfam" id="PF17267">
    <property type="entry name" value="DUF5333"/>
    <property type="match status" value="1"/>
</dbReference>